<evidence type="ECO:0000313" key="8">
    <source>
        <dbReference type="Proteomes" id="UP000249299"/>
    </source>
</evidence>
<dbReference type="Pfam" id="PF18312">
    <property type="entry name" value="ScsC_N"/>
    <property type="match status" value="1"/>
</dbReference>
<evidence type="ECO:0000256" key="3">
    <source>
        <dbReference type="ARBA" id="ARBA00023157"/>
    </source>
</evidence>
<dbReference type="Proteomes" id="UP000249299">
    <property type="component" value="Unassembled WGS sequence"/>
</dbReference>
<evidence type="ECO:0000256" key="1">
    <source>
        <dbReference type="ARBA" id="ARBA00022729"/>
    </source>
</evidence>
<evidence type="ECO:0000256" key="5">
    <source>
        <dbReference type="SAM" id="SignalP"/>
    </source>
</evidence>
<evidence type="ECO:0000259" key="6">
    <source>
        <dbReference type="PROSITE" id="PS51352"/>
    </source>
</evidence>
<dbReference type="OrthoDB" id="9780147at2"/>
<organism evidence="7 8">
    <name type="scientific">Rhodobium orientis</name>
    <dbReference type="NCBI Taxonomy" id="34017"/>
    <lineage>
        <taxon>Bacteria</taxon>
        <taxon>Pseudomonadati</taxon>
        <taxon>Pseudomonadota</taxon>
        <taxon>Alphaproteobacteria</taxon>
        <taxon>Hyphomicrobiales</taxon>
        <taxon>Rhodobiaceae</taxon>
        <taxon>Rhodobium</taxon>
    </lineage>
</organism>
<dbReference type="CDD" id="cd03023">
    <property type="entry name" value="DsbA_Com1_like"/>
    <property type="match status" value="1"/>
</dbReference>
<keyword evidence="1 5" id="KW-0732">Signal</keyword>
<dbReference type="PANTHER" id="PTHR13887">
    <property type="entry name" value="GLUTATHIONE S-TRANSFERASE KAPPA"/>
    <property type="match status" value="1"/>
</dbReference>
<dbReference type="SUPFAM" id="SSF52833">
    <property type="entry name" value="Thioredoxin-like"/>
    <property type="match status" value="1"/>
</dbReference>
<dbReference type="PANTHER" id="PTHR13887:SF14">
    <property type="entry name" value="DISULFIDE BOND FORMATION PROTEIN D"/>
    <property type="match status" value="1"/>
</dbReference>
<reference evidence="7 8" key="1">
    <citation type="submission" date="2017-07" db="EMBL/GenBank/DDBJ databases">
        <title>Draft Genome Sequences of Select Purple Nonsulfur Bacteria.</title>
        <authorList>
            <person name="Lasarre B."/>
            <person name="Mckinlay J.B."/>
        </authorList>
    </citation>
    <scope>NUCLEOTIDE SEQUENCE [LARGE SCALE GENOMIC DNA]</scope>
    <source>
        <strain evidence="7 8">DSM 11290</strain>
    </source>
</reference>
<dbReference type="PROSITE" id="PS51352">
    <property type="entry name" value="THIOREDOXIN_2"/>
    <property type="match status" value="1"/>
</dbReference>
<accession>A0A327JS87</accession>
<dbReference type="InterPro" id="IPR041205">
    <property type="entry name" value="ScsC_N"/>
</dbReference>
<evidence type="ECO:0000313" key="7">
    <source>
        <dbReference type="EMBL" id="RAI29087.1"/>
    </source>
</evidence>
<dbReference type="GO" id="GO:0016491">
    <property type="term" value="F:oxidoreductase activity"/>
    <property type="evidence" value="ECO:0007669"/>
    <property type="project" value="UniProtKB-KW"/>
</dbReference>
<dbReference type="InterPro" id="IPR001853">
    <property type="entry name" value="DSBA-like_thioredoxin_dom"/>
</dbReference>
<dbReference type="InterPro" id="IPR013766">
    <property type="entry name" value="Thioredoxin_domain"/>
</dbReference>
<proteinExistence type="predicted"/>
<dbReference type="RefSeq" id="WP_111432943.1">
    <property type="nucleotide sequence ID" value="NZ_JACIGG010000005.1"/>
</dbReference>
<evidence type="ECO:0000256" key="4">
    <source>
        <dbReference type="ARBA" id="ARBA00023284"/>
    </source>
</evidence>
<protein>
    <recommendedName>
        <fullName evidence="6">Thioredoxin domain-containing protein</fullName>
    </recommendedName>
</protein>
<comment type="caution">
    <text evidence="7">The sequence shown here is derived from an EMBL/GenBank/DDBJ whole genome shotgun (WGS) entry which is preliminary data.</text>
</comment>
<feature type="chain" id="PRO_5016333657" description="Thioredoxin domain-containing protein" evidence="5">
    <location>
        <begin position="27"/>
        <end position="256"/>
    </location>
</feature>
<dbReference type="Gene3D" id="3.40.30.10">
    <property type="entry name" value="Glutaredoxin"/>
    <property type="match status" value="1"/>
</dbReference>
<keyword evidence="4" id="KW-0676">Redox-active center</keyword>
<name>A0A327JS87_9HYPH</name>
<dbReference type="Pfam" id="PF01323">
    <property type="entry name" value="DSBA"/>
    <property type="match status" value="1"/>
</dbReference>
<gene>
    <name evidence="7" type="ORF">CH339_03720</name>
</gene>
<feature type="domain" description="Thioredoxin" evidence="6">
    <location>
        <begin position="24"/>
        <end position="250"/>
    </location>
</feature>
<evidence type="ECO:0000256" key="2">
    <source>
        <dbReference type="ARBA" id="ARBA00023002"/>
    </source>
</evidence>
<keyword evidence="2" id="KW-0560">Oxidoreductase</keyword>
<keyword evidence="3" id="KW-1015">Disulfide bond</keyword>
<feature type="signal peptide" evidence="5">
    <location>
        <begin position="1"/>
        <end position="26"/>
    </location>
</feature>
<dbReference type="InterPro" id="IPR036249">
    <property type="entry name" value="Thioredoxin-like_sf"/>
</dbReference>
<keyword evidence="8" id="KW-1185">Reference proteome</keyword>
<sequence>MNRLVRAAAAGVLTLSLVAGVASVQAADEVSDAERSRIEGVVRDYLLKNPEIVQEALVALEKKQEEEKVAKRKEMMSENSGALFDSPRQVVLGNPDGKITVVEFFDYNCGVCRRGYGDMMKVLKENDDVKFVLKEFPILGRPSQEAARVAIALHLTDPDKYLDFHTAMFALEGGVNEEKALMVAENLGADMDALKKNMDNPEIFKTVEEVYTLANGLGLTGTPSYVVGTEVFGGLIGYEQMSKVIASMRECGETSC</sequence>
<dbReference type="EMBL" id="NPEV01000005">
    <property type="protein sequence ID" value="RAI29087.1"/>
    <property type="molecule type" value="Genomic_DNA"/>
</dbReference>
<dbReference type="AlphaFoldDB" id="A0A327JS87"/>